<feature type="domain" description="6-phosphogluconate dehydrogenase C-terminal" evidence="8">
    <location>
        <begin position="176"/>
        <end position="493"/>
    </location>
</feature>
<reference evidence="9 10" key="1">
    <citation type="journal article" date="2018" name="Sci. Rep.">
        <title>Comparative genomics provides insights into the lifestyle and reveals functional heterogeneity of dark septate endophytic fungi.</title>
        <authorList>
            <person name="Knapp D.G."/>
            <person name="Nemeth J.B."/>
            <person name="Barry K."/>
            <person name="Hainaut M."/>
            <person name="Henrissat B."/>
            <person name="Johnson J."/>
            <person name="Kuo A."/>
            <person name="Lim J.H.P."/>
            <person name="Lipzen A."/>
            <person name="Nolan M."/>
            <person name="Ohm R.A."/>
            <person name="Tamas L."/>
            <person name="Grigoriev I.V."/>
            <person name="Spatafora J.W."/>
            <person name="Nagy L.G."/>
            <person name="Kovacs G.M."/>
        </authorList>
    </citation>
    <scope>NUCLEOTIDE SEQUENCE [LARGE SCALE GENOMIC DNA]</scope>
    <source>
        <strain evidence="9 10">DSE2036</strain>
    </source>
</reference>
<dbReference type="PIRSF" id="PIRSF000109">
    <property type="entry name" value="6PGD"/>
    <property type="match status" value="1"/>
</dbReference>
<evidence type="ECO:0000256" key="3">
    <source>
        <dbReference type="ARBA" id="ARBA00023002"/>
    </source>
</evidence>
<dbReference type="Pfam" id="PF03446">
    <property type="entry name" value="NAD_binding_2"/>
    <property type="match status" value="1"/>
</dbReference>
<dbReference type="GO" id="GO:0050661">
    <property type="term" value="F:NADP binding"/>
    <property type="evidence" value="ECO:0007669"/>
    <property type="project" value="InterPro"/>
</dbReference>
<proteinExistence type="inferred from homology"/>
<keyword evidence="5 6" id="KW-0570">Pentose shunt</keyword>
<comment type="function">
    <text evidence="6">Catalyzes the oxidative decarboxylation of 6-phosphogluconate to ribulose 5-phosphate and CO(2), with concomitant reduction of NADP to NADPH.</text>
</comment>
<keyword evidence="6" id="KW-0521">NADP</keyword>
<dbReference type="SMART" id="SM01350">
    <property type="entry name" value="6PGD"/>
    <property type="match status" value="1"/>
</dbReference>
<dbReference type="GO" id="GO:0019521">
    <property type="term" value="P:D-gluconate metabolic process"/>
    <property type="evidence" value="ECO:0007669"/>
    <property type="project" value="UniProtKB-KW"/>
</dbReference>
<evidence type="ECO:0000256" key="7">
    <source>
        <dbReference type="PIRSR" id="PIRSR000109-1"/>
    </source>
</evidence>
<dbReference type="InterPro" id="IPR006113">
    <property type="entry name" value="6PGDH_Gnd/GntZ"/>
</dbReference>
<gene>
    <name evidence="9" type="ORF">DM02DRAFT_209799</name>
</gene>
<dbReference type="InterPro" id="IPR006183">
    <property type="entry name" value="Pgluconate_DH"/>
</dbReference>
<dbReference type="InterPro" id="IPR006114">
    <property type="entry name" value="6PGDH_C"/>
</dbReference>
<dbReference type="EMBL" id="KZ805559">
    <property type="protein sequence ID" value="PVH93932.1"/>
    <property type="molecule type" value="Genomic_DNA"/>
</dbReference>
<dbReference type="Gene3D" id="3.40.50.720">
    <property type="entry name" value="NAD(P)-binding Rossmann-like Domain"/>
    <property type="match status" value="1"/>
</dbReference>
<dbReference type="InterPro" id="IPR036291">
    <property type="entry name" value="NAD(P)-bd_dom_sf"/>
</dbReference>
<dbReference type="OrthoDB" id="434986at2759"/>
<dbReference type="SUPFAM" id="SSF51735">
    <property type="entry name" value="NAD(P)-binding Rossmann-fold domains"/>
    <property type="match status" value="1"/>
</dbReference>
<dbReference type="InterPro" id="IPR013328">
    <property type="entry name" value="6PGD_dom2"/>
</dbReference>
<dbReference type="Pfam" id="PF00393">
    <property type="entry name" value="6PGD"/>
    <property type="match status" value="1"/>
</dbReference>
<protein>
    <recommendedName>
        <fullName evidence="6">6-phosphogluconate dehydrogenase, decarboxylating</fullName>
        <ecNumber evidence="6">1.1.1.44</ecNumber>
    </recommendedName>
</protein>
<comment type="similarity">
    <text evidence="2 6">Belongs to the 6-phosphogluconate dehydrogenase family.</text>
</comment>
<dbReference type="UniPathway" id="UPA00115">
    <property type="reaction ID" value="UER00410"/>
</dbReference>
<keyword evidence="4" id="KW-0311">Gluconate utilization</keyword>
<feature type="active site" description="Proton acceptor" evidence="7">
    <location>
        <position position="180"/>
    </location>
</feature>
<evidence type="ECO:0000256" key="4">
    <source>
        <dbReference type="ARBA" id="ARBA00023064"/>
    </source>
</evidence>
<comment type="catalytic activity">
    <reaction evidence="6">
        <text>6-phospho-D-gluconate + NADP(+) = D-ribulose 5-phosphate + CO2 + NADPH</text>
        <dbReference type="Rhea" id="RHEA:10116"/>
        <dbReference type="ChEBI" id="CHEBI:16526"/>
        <dbReference type="ChEBI" id="CHEBI:57783"/>
        <dbReference type="ChEBI" id="CHEBI:58121"/>
        <dbReference type="ChEBI" id="CHEBI:58349"/>
        <dbReference type="ChEBI" id="CHEBI:58759"/>
        <dbReference type="EC" id="1.1.1.44"/>
    </reaction>
</comment>
<evidence type="ECO:0000259" key="8">
    <source>
        <dbReference type="SMART" id="SM01350"/>
    </source>
</evidence>
<dbReference type="InterPro" id="IPR006115">
    <property type="entry name" value="6PGDH_NADP-bd"/>
</dbReference>
<evidence type="ECO:0000256" key="6">
    <source>
        <dbReference type="PIRNR" id="PIRNR000109"/>
    </source>
</evidence>
<name>A0A2V1D7B0_9PLEO</name>
<evidence type="ECO:0000256" key="5">
    <source>
        <dbReference type="ARBA" id="ARBA00023126"/>
    </source>
</evidence>
<dbReference type="SUPFAM" id="SSF48179">
    <property type="entry name" value="6-phosphogluconate dehydrogenase C-terminal domain-like"/>
    <property type="match status" value="1"/>
</dbReference>
<evidence type="ECO:0000313" key="10">
    <source>
        <dbReference type="Proteomes" id="UP000244855"/>
    </source>
</evidence>
<feature type="active site" description="Proton donor" evidence="7">
    <location>
        <position position="187"/>
    </location>
</feature>
<dbReference type="PRINTS" id="PR00076">
    <property type="entry name" value="6PGDHDRGNASE"/>
</dbReference>
<dbReference type="STRING" id="97972.A0A2V1D7B0"/>
<dbReference type="EC" id="1.1.1.44" evidence="6"/>
<accession>A0A2V1D7B0</accession>
<keyword evidence="3 6" id="KW-0560">Oxidoreductase</keyword>
<comment type="pathway">
    <text evidence="1 6">Carbohydrate degradation; pentose phosphate pathway; D-ribulose 5-phosphate from D-glucose 6-phosphate (oxidative stage): step 3/3.</text>
</comment>
<dbReference type="AlphaFoldDB" id="A0A2V1D7B0"/>
<sequence>MIGCGAMGGGMALLFAENGVNVSLSDPAEKAMDTIIKKGKEAGYKNKLKKFKDYKELCNSLSKPRLIVFSLPHGSVGDKVLEGLMPHLSRNDIILDCGNEHFANTERRQEKCKEPGIRYIGCGVSGGYQAARAGPSMCPGGDQSALKELLPLLKRIAAKDKDGKPCVEIIGKGGSGHYVKMVHNGIEHGMMSAICEAWGMMRKMGLGYEEIGKVFAEWNKTGELEGTFLIYIGADLSSKRDPETTSDGEHPLVISEVLDKVVQDITGEEGTGIWSNTEAIELHIPAFTLNIAHALRLASAYRGDREQANKIFNGGFPPQNLSVKDKGAFIEDLRKATYVACLASYIQGLNIIAAADKEHGWNINYSSVWQIWRGGCIIQADYISDEILAPVLKSTNASPETLNLNLNPRAAKDISKCYPSLRTIVAKSVETDQVTPAISATLEYFKVVTGTDLPTSFYEAELDYFGNHKFDKKGDPDPQVKKPMEGKYHFEWKPAVSQKEAYGK</sequence>
<dbReference type="FunFam" id="3.40.50.720:FF:000634">
    <property type="entry name" value="6-phosphogluconate dehydrogenase, decarboxylating"/>
    <property type="match status" value="1"/>
</dbReference>
<dbReference type="InterPro" id="IPR008927">
    <property type="entry name" value="6-PGluconate_DH-like_C_sf"/>
</dbReference>
<evidence type="ECO:0000256" key="2">
    <source>
        <dbReference type="ARBA" id="ARBA00008419"/>
    </source>
</evidence>
<dbReference type="Proteomes" id="UP000244855">
    <property type="component" value="Unassembled WGS sequence"/>
</dbReference>
<keyword evidence="10" id="KW-1185">Reference proteome</keyword>
<dbReference type="PANTHER" id="PTHR11811">
    <property type="entry name" value="6-PHOSPHOGLUCONATE DEHYDROGENASE"/>
    <property type="match status" value="1"/>
</dbReference>
<evidence type="ECO:0000256" key="1">
    <source>
        <dbReference type="ARBA" id="ARBA00004874"/>
    </source>
</evidence>
<comment type="subunit">
    <text evidence="6">Homodimer.</text>
</comment>
<organism evidence="9 10">
    <name type="scientific">Periconia macrospinosa</name>
    <dbReference type="NCBI Taxonomy" id="97972"/>
    <lineage>
        <taxon>Eukaryota</taxon>
        <taxon>Fungi</taxon>
        <taxon>Dikarya</taxon>
        <taxon>Ascomycota</taxon>
        <taxon>Pezizomycotina</taxon>
        <taxon>Dothideomycetes</taxon>
        <taxon>Pleosporomycetidae</taxon>
        <taxon>Pleosporales</taxon>
        <taxon>Massarineae</taxon>
        <taxon>Periconiaceae</taxon>
        <taxon>Periconia</taxon>
    </lineage>
</organism>
<dbReference type="GO" id="GO:0006098">
    <property type="term" value="P:pentose-phosphate shunt"/>
    <property type="evidence" value="ECO:0007669"/>
    <property type="project" value="UniProtKB-UniPathway"/>
</dbReference>
<dbReference type="Gene3D" id="1.10.1040.10">
    <property type="entry name" value="N-(1-d-carboxylethyl)-l-norvaline Dehydrogenase, domain 2"/>
    <property type="match status" value="1"/>
</dbReference>
<evidence type="ECO:0000313" key="9">
    <source>
        <dbReference type="EMBL" id="PVH93932.1"/>
    </source>
</evidence>
<dbReference type="GO" id="GO:0004616">
    <property type="term" value="F:phosphogluconate dehydrogenase (decarboxylating) activity"/>
    <property type="evidence" value="ECO:0007669"/>
    <property type="project" value="UniProtKB-EC"/>
</dbReference>